<keyword evidence="4" id="KW-0488">Methylation</keyword>
<evidence type="ECO:0000256" key="3">
    <source>
        <dbReference type="ARBA" id="ARBA00022475"/>
    </source>
</evidence>
<evidence type="ECO:0000256" key="10">
    <source>
        <dbReference type="ARBA" id="ARBA00030775"/>
    </source>
</evidence>
<evidence type="ECO:0000256" key="8">
    <source>
        <dbReference type="ARBA" id="ARBA00023136"/>
    </source>
</evidence>
<keyword evidence="14" id="KW-1185">Reference proteome</keyword>
<comment type="subcellular location">
    <subcellularLocation>
        <location evidence="1">Cell inner membrane</location>
        <topology evidence="1">Single-pass membrane protein</topology>
    </subcellularLocation>
</comment>
<proteinExistence type="inferred from homology"/>
<dbReference type="EMBL" id="AVCH01000159">
    <property type="protein sequence ID" value="KFN47696.1"/>
    <property type="molecule type" value="Genomic_DNA"/>
</dbReference>
<organism evidence="13 14">
    <name type="scientific">Arenimonas malthae CC-JY-1</name>
    <dbReference type="NCBI Taxonomy" id="1384054"/>
    <lineage>
        <taxon>Bacteria</taxon>
        <taxon>Pseudomonadati</taxon>
        <taxon>Pseudomonadota</taxon>
        <taxon>Gammaproteobacteria</taxon>
        <taxon>Lysobacterales</taxon>
        <taxon>Lysobacteraceae</taxon>
        <taxon>Arenimonas</taxon>
    </lineage>
</organism>
<name>A0A091B7H3_9GAMM</name>
<sequence length="150" mass="16252">MNRARGLSLLELVVVVALVATLAGIGAMVIGRAMPGQQLRYAAREVAGELRFTRAQALATGREQVFRLDVQARQWNSAGKRSGELPAEVEIIATTAREEQPARTEAVVRFFPEGASTGGRIVLRRGDAAWRVDVAWLTGEVTLTRGEGRP</sequence>
<keyword evidence="8 11" id="KW-0472">Membrane</keyword>
<dbReference type="STRING" id="1384054.N790_07540"/>
<comment type="caution">
    <text evidence="13">The sequence shown here is derived from an EMBL/GenBank/DDBJ whole genome shotgun (WGS) entry which is preliminary data.</text>
</comment>
<accession>A0A091B7H3</accession>
<dbReference type="eggNOG" id="COG4970">
    <property type="taxonomic scope" value="Bacteria"/>
</dbReference>
<evidence type="ECO:0000259" key="12">
    <source>
        <dbReference type="Pfam" id="PF12019"/>
    </source>
</evidence>
<evidence type="ECO:0000256" key="9">
    <source>
        <dbReference type="ARBA" id="ARBA00025772"/>
    </source>
</evidence>
<feature type="domain" description="General secretion pathway GspH" evidence="12">
    <location>
        <begin position="42"/>
        <end position="137"/>
    </location>
</feature>
<dbReference type="GO" id="GO:0005886">
    <property type="term" value="C:plasma membrane"/>
    <property type="evidence" value="ECO:0007669"/>
    <property type="project" value="UniProtKB-SubCell"/>
</dbReference>
<dbReference type="GO" id="GO:0015627">
    <property type="term" value="C:type II protein secretion system complex"/>
    <property type="evidence" value="ECO:0007669"/>
    <property type="project" value="InterPro"/>
</dbReference>
<evidence type="ECO:0000256" key="7">
    <source>
        <dbReference type="ARBA" id="ARBA00022989"/>
    </source>
</evidence>
<dbReference type="NCBIfam" id="TIGR02532">
    <property type="entry name" value="IV_pilin_GFxxxE"/>
    <property type="match status" value="1"/>
</dbReference>
<dbReference type="Pfam" id="PF12019">
    <property type="entry name" value="GspH"/>
    <property type="match status" value="1"/>
</dbReference>
<dbReference type="InterPro" id="IPR022346">
    <property type="entry name" value="T2SS_GspH"/>
</dbReference>
<dbReference type="Proteomes" id="UP000029392">
    <property type="component" value="Unassembled WGS sequence"/>
</dbReference>
<dbReference type="OrthoDB" id="8481584at2"/>
<comment type="similarity">
    <text evidence="9">Belongs to the GSP H family.</text>
</comment>
<dbReference type="InterPro" id="IPR012902">
    <property type="entry name" value="N_methyl_site"/>
</dbReference>
<evidence type="ECO:0000256" key="4">
    <source>
        <dbReference type="ARBA" id="ARBA00022481"/>
    </source>
</evidence>
<dbReference type="SUPFAM" id="SSF54523">
    <property type="entry name" value="Pili subunits"/>
    <property type="match status" value="1"/>
</dbReference>
<dbReference type="GO" id="GO:0015628">
    <property type="term" value="P:protein secretion by the type II secretion system"/>
    <property type="evidence" value="ECO:0007669"/>
    <property type="project" value="InterPro"/>
</dbReference>
<keyword evidence="7 11" id="KW-1133">Transmembrane helix</keyword>
<keyword evidence="3" id="KW-1003">Cell membrane</keyword>
<evidence type="ECO:0000256" key="11">
    <source>
        <dbReference type="SAM" id="Phobius"/>
    </source>
</evidence>
<dbReference type="NCBIfam" id="NF047827">
    <property type="entry name" value="T3SSXpsH"/>
    <property type="match status" value="1"/>
</dbReference>
<dbReference type="InterPro" id="IPR045584">
    <property type="entry name" value="Pilin-like"/>
</dbReference>
<protein>
    <recommendedName>
        <fullName evidence="2">Type II secretion system protein H</fullName>
    </recommendedName>
    <alternativeName>
        <fullName evidence="10">General secretion pathway protein H</fullName>
    </alternativeName>
</protein>
<evidence type="ECO:0000256" key="1">
    <source>
        <dbReference type="ARBA" id="ARBA00004377"/>
    </source>
</evidence>
<dbReference type="PATRIC" id="fig|1384054.3.peg.1509"/>
<evidence type="ECO:0000256" key="6">
    <source>
        <dbReference type="ARBA" id="ARBA00022692"/>
    </source>
</evidence>
<evidence type="ECO:0000256" key="2">
    <source>
        <dbReference type="ARBA" id="ARBA00021549"/>
    </source>
</evidence>
<evidence type="ECO:0000313" key="14">
    <source>
        <dbReference type="Proteomes" id="UP000029392"/>
    </source>
</evidence>
<keyword evidence="6 11" id="KW-0812">Transmembrane</keyword>
<reference evidence="13 14" key="1">
    <citation type="submission" date="2013-09" db="EMBL/GenBank/DDBJ databases">
        <title>Genome sequencing of Arenimonas malthae.</title>
        <authorList>
            <person name="Chen F."/>
            <person name="Wang G."/>
        </authorList>
    </citation>
    <scope>NUCLEOTIDE SEQUENCE [LARGE SCALE GENOMIC DNA]</scope>
    <source>
        <strain evidence="13 14">CC-JY-1</strain>
    </source>
</reference>
<dbReference type="AlphaFoldDB" id="A0A091B7H3"/>
<keyword evidence="5" id="KW-0997">Cell inner membrane</keyword>
<dbReference type="RefSeq" id="WP_043803111.1">
    <property type="nucleotide sequence ID" value="NZ_AVCH01000159.1"/>
</dbReference>
<evidence type="ECO:0000313" key="13">
    <source>
        <dbReference type="EMBL" id="KFN47696.1"/>
    </source>
</evidence>
<gene>
    <name evidence="13" type="ORF">N790_07540</name>
</gene>
<evidence type="ECO:0000256" key="5">
    <source>
        <dbReference type="ARBA" id="ARBA00022519"/>
    </source>
</evidence>
<feature type="transmembrane region" description="Helical" evidence="11">
    <location>
        <begin position="12"/>
        <end position="31"/>
    </location>
</feature>